<proteinExistence type="predicted"/>
<protein>
    <submittedName>
        <fullName evidence="1">Uncharacterized protein</fullName>
    </submittedName>
</protein>
<dbReference type="EMBL" id="UYRU01020834">
    <property type="protein sequence ID" value="VDK55505.1"/>
    <property type="molecule type" value="Genomic_DNA"/>
</dbReference>
<keyword evidence="2" id="KW-1185">Reference proteome</keyword>
<accession>A0A3P6RNB6</accession>
<sequence length="71" mass="7536">MSKANSMLRCQLADFIRTVGGVYVKSSTSASAASSDPATGMAAERKNIASTWPLPTQSYCCTDDGLSVWNE</sequence>
<dbReference type="AlphaFoldDB" id="A0A3P6RNB6"/>
<evidence type="ECO:0000313" key="1">
    <source>
        <dbReference type="EMBL" id="VDK55505.1"/>
    </source>
</evidence>
<evidence type="ECO:0000313" key="2">
    <source>
        <dbReference type="Proteomes" id="UP000281553"/>
    </source>
</evidence>
<reference evidence="1 2" key="1">
    <citation type="submission" date="2018-11" db="EMBL/GenBank/DDBJ databases">
        <authorList>
            <consortium name="Pathogen Informatics"/>
        </authorList>
    </citation>
    <scope>NUCLEOTIDE SEQUENCE [LARGE SCALE GENOMIC DNA]</scope>
</reference>
<organism evidence="1 2">
    <name type="scientific">Dibothriocephalus latus</name>
    <name type="common">Fish tapeworm</name>
    <name type="synonym">Diphyllobothrium latum</name>
    <dbReference type="NCBI Taxonomy" id="60516"/>
    <lineage>
        <taxon>Eukaryota</taxon>
        <taxon>Metazoa</taxon>
        <taxon>Spiralia</taxon>
        <taxon>Lophotrochozoa</taxon>
        <taxon>Platyhelminthes</taxon>
        <taxon>Cestoda</taxon>
        <taxon>Eucestoda</taxon>
        <taxon>Diphyllobothriidea</taxon>
        <taxon>Diphyllobothriidae</taxon>
        <taxon>Dibothriocephalus</taxon>
    </lineage>
</organism>
<gene>
    <name evidence="1" type="ORF">DILT_LOCUS2097</name>
</gene>
<name>A0A3P6RNB6_DIBLA</name>
<dbReference type="Proteomes" id="UP000281553">
    <property type="component" value="Unassembled WGS sequence"/>
</dbReference>